<dbReference type="OrthoDB" id="1846031at2"/>
<evidence type="ECO:0000256" key="2">
    <source>
        <dbReference type="ARBA" id="ARBA00008814"/>
    </source>
</evidence>
<feature type="signal peptide" evidence="5">
    <location>
        <begin position="1"/>
        <end position="26"/>
    </location>
</feature>
<keyword evidence="3" id="KW-0813">Transport</keyword>
<dbReference type="STRING" id="1077974.GOEFS_004_00090"/>
<comment type="caution">
    <text evidence="7">The sequence shown here is derived from an EMBL/GenBank/DDBJ whole genome shotgun (WGS) entry which is preliminary data.</text>
</comment>
<evidence type="ECO:0000256" key="1">
    <source>
        <dbReference type="ARBA" id="ARBA00004196"/>
    </source>
</evidence>
<dbReference type="Proteomes" id="UP000035034">
    <property type="component" value="Unassembled WGS sequence"/>
</dbReference>
<dbReference type="InterPro" id="IPR002491">
    <property type="entry name" value="ABC_transptr_periplasmic_BD"/>
</dbReference>
<dbReference type="EMBL" id="BAEH01000004">
    <property type="protein sequence ID" value="GAB16494.1"/>
    <property type="molecule type" value="Genomic_DNA"/>
</dbReference>
<dbReference type="PANTHER" id="PTHR30532">
    <property type="entry name" value="IRON III DICITRATE-BINDING PERIPLASMIC PROTEIN"/>
    <property type="match status" value="1"/>
</dbReference>
<dbReference type="eggNOG" id="COG0614">
    <property type="taxonomic scope" value="Bacteria"/>
</dbReference>
<accession>H0QUJ3</accession>
<dbReference type="RefSeq" id="WP_007315832.1">
    <property type="nucleotide sequence ID" value="NZ_BAEH01000004.1"/>
</dbReference>
<proteinExistence type="inferred from homology"/>
<keyword evidence="4 5" id="KW-0732">Signal</keyword>
<dbReference type="AlphaFoldDB" id="H0QUJ3"/>
<dbReference type="GO" id="GO:0030288">
    <property type="term" value="C:outer membrane-bounded periplasmic space"/>
    <property type="evidence" value="ECO:0007669"/>
    <property type="project" value="TreeGrafter"/>
</dbReference>
<evidence type="ECO:0000256" key="5">
    <source>
        <dbReference type="SAM" id="SignalP"/>
    </source>
</evidence>
<evidence type="ECO:0000313" key="8">
    <source>
        <dbReference type="Proteomes" id="UP000035034"/>
    </source>
</evidence>
<comment type="similarity">
    <text evidence="2">Belongs to the bacterial solute-binding protein 8 family.</text>
</comment>
<keyword evidence="8" id="KW-1185">Reference proteome</keyword>
<gene>
    <name evidence="7" type="ORF">GOEFS_004_00090</name>
</gene>
<reference evidence="7 8" key="1">
    <citation type="submission" date="2011-12" db="EMBL/GenBank/DDBJ databases">
        <title>Whole genome shotgun sequence of Gordonia effusa NBRC 100432.</title>
        <authorList>
            <person name="Yoshida I."/>
            <person name="Takarada H."/>
            <person name="Hosoyama A."/>
            <person name="Tsuchikane K."/>
            <person name="Katsumata H."/>
            <person name="Yamazaki S."/>
            <person name="Fujita N."/>
        </authorList>
    </citation>
    <scope>NUCLEOTIDE SEQUENCE [LARGE SCALE GENOMIC DNA]</scope>
    <source>
        <strain evidence="7 8">NBRC 100432</strain>
    </source>
</reference>
<comment type="subcellular location">
    <subcellularLocation>
        <location evidence="1">Cell envelope</location>
    </subcellularLocation>
</comment>
<evidence type="ECO:0000256" key="4">
    <source>
        <dbReference type="ARBA" id="ARBA00022729"/>
    </source>
</evidence>
<protein>
    <submittedName>
        <fullName evidence="7">Putative ABC transporter substrate binding protein</fullName>
    </submittedName>
</protein>
<feature type="chain" id="PRO_5038660245" evidence="5">
    <location>
        <begin position="27"/>
        <end position="328"/>
    </location>
</feature>
<evidence type="ECO:0000256" key="3">
    <source>
        <dbReference type="ARBA" id="ARBA00022448"/>
    </source>
</evidence>
<organism evidence="7 8">
    <name type="scientific">Gordonia effusa NBRC 100432</name>
    <dbReference type="NCBI Taxonomy" id="1077974"/>
    <lineage>
        <taxon>Bacteria</taxon>
        <taxon>Bacillati</taxon>
        <taxon>Actinomycetota</taxon>
        <taxon>Actinomycetes</taxon>
        <taxon>Mycobacteriales</taxon>
        <taxon>Gordoniaceae</taxon>
        <taxon>Gordonia</taxon>
    </lineage>
</organism>
<dbReference type="SUPFAM" id="SSF53807">
    <property type="entry name" value="Helical backbone' metal receptor"/>
    <property type="match status" value="1"/>
</dbReference>
<evidence type="ECO:0000313" key="7">
    <source>
        <dbReference type="EMBL" id="GAB16494.1"/>
    </source>
</evidence>
<sequence>MLSVLRRWSRIAIVPLGVLLVLSACSSPDDDASSSDGPYTPVTIEHQYGSTTIDALPQRVITVGGNWTDTLVALDVPIVAEYRLFSDGAPAGKTPWTPDHKSEVINVNSTADVDLTKLAAFKPDVILAGYLGSKQIYDQLSKLAPTIPVISKEAVMDTWQELTTTGGKIFAKTDKATELIKGVDDKLNAFKQKYPAAQGKTFTFGTSTPEGQIGVVTNAKDPSSLLLAQMGLRLDPGVASVSGSKSGRAFISPERMDVLSSDLLLMWIRQGTPESLAAKLPGWSELKSVKGNTVAYLDNTSQAAFNYPSVLSVPYAITLVEPAAANFK</sequence>
<feature type="domain" description="Fe/B12 periplasmic-binding" evidence="6">
    <location>
        <begin position="59"/>
        <end position="328"/>
    </location>
</feature>
<dbReference type="Gene3D" id="3.40.50.1980">
    <property type="entry name" value="Nitrogenase molybdenum iron protein domain"/>
    <property type="match status" value="2"/>
</dbReference>
<dbReference type="Pfam" id="PF01497">
    <property type="entry name" value="Peripla_BP_2"/>
    <property type="match status" value="1"/>
</dbReference>
<dbReference type="PROSITE" id="PS50983">
    <property type="entry name" value="FE_B12_PBP"/>
    <property type="match status" value="1"/>
</dbReference>
<dbReference type="PROSITE" id="PS51257">
    <property type="entry name" value="PROKAR_LIPOPROTEIN"/>
    <property type="match status" value="1"/>
</dbReference>
<dbReference type="InterPro" id="IPR051313">
    <property type="entry name" value="Bact_iron-sidero_bind"/>
</dbReference>
<name>H0QUJ3_9ACTN</name>
<evidence type="ECO:0000259" key="6">
    <source>
        <dbReference type="PROSITE" id="PS50983"/>
    </source>
</evidence>
<dbReference type="PANTHER" id="PTHR30532:SF24">
    <property type="entry name" value="FERRIC ENTEROBACTIN-BINDING PERIPLASMIC PROTEIN FEPB"/>
    <property type="match status" value="1"/>
</dbReference>
<dbReference type="GO" id="GO:1901678">
    <property type="term" value="P:iron coordination entity transport"/>
    <property type="evidence" value="ECO:0007669"/>
    <property type="project" value="UniProtKB-ARBA"/>
</dbReference>